<organism evidence="2 3">
    <name type="scientific">Gemmatimonas groenlandica</name>
    <dbReference type="NCBI Taxonomy" id="2732249"/>
    <lineage>
        <taxon>Bacteria</taxon>
        <taxon>Pseudomonadati</taxon>
        <taxon>Gemmatimonadota</taxon>
        <taxon>Gemmatimonadia</taxon>
        <taxon>Gemmatimonadales</taxon>
        <taxon>Gemmatimonadaceae</taxon>
        <taxon>Gemmatimonas</taxon>
    </lineage>
</organism>
<dbReference type="AlphaFoldDB" id="A0A6M4IR08"/>
<dbReference type="InterPro" id="IPR054353">
    <property type="entry name" value="IstA-like_C"/>
</dbReference>
<dbReference type="RefSeq" id="WP_171225644.1">
    <property type="nucleotide sequence ID" value="NZ_CP053085.1"/>
</dbReference>
<dbReference type="EMBL" id="CP053085">
    <property type="protein sequence ID" value="QJR36209.1"/>
    <property type="molecule type" value="Genomic_DNA"/>
</dbReference>
<keyword evidence="3" id="KW-1185">Reference proteome</keyword>
<reference evidence="2 3" key="1">
    <citation type="submission" date="2020-05" db="EMBL/GenBank/DDBJ databases">
        <title>Complete genome sequence of Gemmatimonas greenlandica TET16.</title>
        <authorList>
            <person name="Zeng Y."/>
        </authorList>
    </citation>
    <scope>NUCLEOTIDE SEQUENCE [LARGE SCALE GENOMIC DNA]</scope>
    <source>
        <strain evidence="2 3">TET16</strain>
    </source>
</reference>
<gene>
    <name evidence="2" type="ORF">HKW67_12170</name>
</gene>
<evidence type="ECO:0000313" key="3">
    <source>
        <dbReference type="Proteomes" id="UP000500938"/>
    </source>
</evidence>
<sequence length="189" mass="21079">MRTARVDVADLFVHDWPDLPTLQAALDERSAEWHATRRCPITGSLIAEAFAHEQRLLQPVPTLHELFDCVVARRVSRDYLVSFEGRRYTVPFTWVGRTVDVRGTAQHVVVWGDGREVARHARRTAARLVIDEAHYGGASTSEVLAPTPLGRRAQQQLAATVLERFPAPSTVARPMAQYVHLLDALAGEP</sequence>
<accession>A0A6M4IR08</accession>
<evidence type="ECO:0000313" key="2">
    <source>
        <dbReference type="EMBL" id="QJR36209.1"/>
    </source>
</evidence>
<dbReference type="Proteomes" id="UP000500938">
    <property type="component" value="Chromosome"/>
</dbReference>
<dbReference type="PANTHER" id="PTHR35004">
    <property type="entry name" value="TRANSPOSASE RV3428C-RELATED"/>
    <property type="match status" value="1"/>
</dbReference>
<feature type="domain" description="Transposase for insertion sequence element IS21-like C-terminal" evidence="1">
    <location>
        <begin position="71"/>
        <end position="128"/>
    </location>
</feature>
<name>A0A6M4IR08_9BACT</name>
<dbReference type="KEGG" id="ggr:HKW67_12170"/>
<dbReference type="Pfam" id="PF22483">
    <property type="entry name" value="Mu-transpos_C_2"/>
    <property type="match status" value="1"/>
</dbReference>
<proteinExistence type="predicted"/>
<evidence type="ECO:0000259" key="1">
    <source>
        <dbReference type="Pfam" id="PF22483"/>
    </source>
</evidence>
<protein>
    <recommendedName>
        <fullName evidence="1">Transposase for insertion sequence element IS21-like C-terminal domain-containing protein</fullName>
    </recommendedName>
</protein>